<dbReference type="InterPro" id="IPR036941">
    <property type="entry name" value="Rcpt_L-dom_sf"/>
</dbReference>
<protein>
    <recommendedName>
        <fullName evidence="2">Furin-like cysteine-rich domain-containing protein</fullName>
    </recommendedName>
</protein>
<evidence type="ECO:0000256" key="1">
    <source>
        <dbReference type="SAM" id="SignalP"/>
    </source>
</evidence>
<dbReference type="InterPro" id="IPR006212">
    <property type="entry name" value="Furin_repeat"/>
</dbReference>
<feature type="chain" id="PRO_5042945908" description="Furin-like cysteine-rich domain-containing protein" evidence="1">
    <location>
        <begin position="28"/>
        <end position="149"/>
    </location>
</feature>
<dbReference type="FunFam" id="2.10.220.10:FF:000005">
    <property type="entry name" value="Tyrosine-protein kinase receptor"/>
    <property type="match status" value="1"/>
</dbReference>
<gene>
    <name evidence="3" type="ORF">CgunFtcFv8_023673</name>
</gene>
<comment type="caution">
    <text evidence="3">The sequence shown here is derived from an EMBL/GenBank/DDBJ whole genome shotgun (WGS) entry which is preliminary data.</text>
</comment>
<reference evidence="3 4" key="1">
    <citation type="journal article" date="2023" name="Mol. Biol. Evol.">
        <title>Genomics of Secondarily Temperate Adaptation in the Only Non-Antarctic Icefish.</title>
        <authorList>
            <person name="Rivera-Colon A.G."/>
            <person name="Rayamajhi N."/>
            <person name="Minhas B.F."/>
            <person name="Madrigal G."/>
            <person name="Bilyk K.T."/>
            <person name="Yoon V."/>
            <person name="Hune M."/>
            <person name="Gregory S."/>
            <person name="Cheng C.H.C."/>
            <person name="Catchen J.M."/>
        </authorList>
    </citation>
    <scope>NUCLEOTIDE SEQUENCE [LARGE SCALE GENOMIC DNA]</scope>
    <source>
        <tissue evidence="3">White muscle</tissue>
    </source>
</reference>
<dbReference type="Gene3D" id="2.10.220.10">
    <property type="entry name" value="Hormone Receptor, Insulin-like Growth Factor Receptor 1, Chain A, domain 2"/>
    <property type="match status" value="1"/>
</dbReference>
<proteinExistence type="predicted"/>
<sequence length="149" mass="16939">MLISFCFLPLFPLLIFNPFLNFHICFTNSVLPLSPAVCPMHCKHQACTKDDLCCHDQCLGGCLKPHSADHCVACRGLQHEDKCVERCPENHFTYRGWRCVSFGFCQDLHNRCKREKERSKSADCHEYVIHNGACIHECPSGYTTVNSSS</sequence>
<feature type="signal peptide" evidence="1">
    <location>
        <begin position="1"/>
        <end position="27"/>
    </location>
</feature>
<keyword evidence="1" id="KW-0732">Signal</keyword>
<organism evidence="3 4">
    <name type="scientific">Champsocephalus gunnari</name>
    <name type="common">Mackerel icefish</name>
    <dbReference type="NCBI Taxonomy" id="52237"/>
    <lineage>
        <taxon>Eukaryota</taxon>
        <taxon>Metazoa</taxon>
        <taxon>Chordata</taxon>
        <taxon>Craniata</taxon>
        <taxon>Vertebrata</taxon>
        <taxon>Euteleostomi</taxon>
        <taxon>Actinopterygii</taxon>
        <taxon>Neopterygii</taxon>
        <taxon>Teleostei</taxon>
        <taxon>Neoteleostei</taxon>
        <taxon>Acanthomorphata</taxon>
        <taxon>Eupercaria</taxon>
        <taxon>Perciformes</taxon>
        <taxon>Notothenioidei</taxon>
        <taxon>Channichthyidae</taxon>
        <taxon>Champsocephalus</taxon>
    </lineage>
</organism>
<dbReference type="Pfam" id="PF00757">
    <property type="entry name" value="Furin-like"/>
    <property type="match status" value="1"/>
</dbReference>
<evidence type="ECO:0000313" key="3">
    <source>
        <dbReference type="EMBL" id="KAK5919809.1"/>
    </source>
</evidence>
<evidence type="ECO:0000259" key="2">
    <source>
        <dbReference type="Pfam" id="PF00757"/>
    </source>
</evidence>
<dbReference type="Proteomes" id="UP001331515">
    <property type="component" value="Unassembled WGS sequence"/>
</dbReference>
<feature type="domain" description="Furin-like cysteine-rich" evidence="2">
    <location>
        <begin position="25"/>
        <end position="147"/>
    </location>
</feature>
<dbReference type="InterPro" id="IPR006211">
    <property type="entry name" value="Furin-like_Cys-rich_dom"/>
</dbReference>
<dbReference type="SUPFAM" id="SSF57184">
    <property type="entry name" value="Growth factor receptor domain"/>
    <property type="match status" value="1"/>
</dbReference>
<dbReference type="EMBL" id="JAURVH010001524">
    <property type="protein sequence ID" value="KAK5919809.1"/>
    <property type="molecule type" value="Genomic_DNA"/>
</dbReference>
<evidence type="ECO:0000313" key="4">
    <source>
        <dbReference type="Proteomes" id="UP001331515"/>
    </source>
</evidence>
<accession>A0AAN8HPZ0</accession>
<dbReference type="InterPro" id="IPR009030">
    <property type="entry name" value="Growth_fac_rcpt_cys_sf"/>
</dbReference>
<keyword evidence="4" id="KW-1185">Reference proteome</keyword>
<dbReference type="Gene3D" id="3.80.20.20">
    <property type="entry name" value="Receptor L-domain"/>
    <property type="match status" value="1"/>
</dbReference>
<dbReference type="SMART" id="SM00261">
    <property type="entry name" value="FU"/>
    <property type="match status" value="1"/>
</dbReference>
<dbReference type="AlphaFoldDB" id="A0AAN8HPZ0"/>
<name>A0AAN8HPZ0_CHAGU</name>